<comment type="caution">
    <text evidence="2">The sequence shown here is derived from an EMBL/GenBank/DDBJ whole genome shotgun (WGS) entry which is preliminary data.</text>
</comment>
<protein>
    <recommendedName>
        <fullName evidence="1">Putative restriction endonuclease domain-containing protein</fullName>
    </recommendedName>
</protein>
<keyword evidence="3" id="KW-1185">Reference proteome</keyword>
<evidence type="ECO:0000259" key="1">
    <source>
        <dbReference type="Pfam" id="PF05685"/>
    </source>
</evidence>
<dbReference type="InterPro" id="IPR012296">
    <property type="entry name" value="Nuclease_put_TT1808"/>
</dbReference>
<dbReference type="Gene3D" id="3.90.1570.10">
    <property type="entry name" value="tt1808, chain A"/>
    <property type="match status" value="1"/>
</dbReference>
<dbReference type="InterPro" id="IPR008538">
    <property type="entry name" value="Uma2"/>
</dbReference>
<feature type="domain" description="Putative restriction endonuclease" evidence="1">
    <location>
        <begin position="28"/>
        <end position="177"/>
    </location>
</feature>
<evidence type="ECO:0000313" key="3">
    <source>
        <dbReference type="Proteomes" id="UP001500621"/>
    </source>
</evidence>
<name>A0ABP8VS30_9ACTN</name>
<dbReference type="PANTHER" id="PTHR34107">
    <property type="entry name" value="SLL0198 PROTEIN-RELATED"/>
    <property type="match status" value="1"/>
</dbReference>
<reference evidence="3" key="1">
    <citation type="journal article" date="2019" name="Int. J. Syst. Evol. Microbiol.">
        <title>The Global Catalogue of Microorganisms (GCM) 10K type strain sequencing project: providing services to taxonomists for standard genome sequencing and annotation.</title>
        <authorList>
            <consortium name="The Broad Institute Genomics Platform"/>
            <consortium name="The Broad Institute Genome Sequencing Center for Infectious Disease"/>
            <person name="Wu L."/>
            <person name="Ma J."/>
        </authorList>
    </citation>
    <scope>NUCLEOTIDE SEQUENCE [LARGE SCALE GENOMIC DNA]</scope>
    <source>
        <strain evidence="3">JCM 18127</strain>
    </source>
</reference>
<sequence>MPGRVPGDVSGGLVPIAEPALQRLRMSWEEYLELPERPRAEWVAGEVVVSPPVGPDHGFAAVSLAAELRRHLPDGVVFTEVGLRLPGDRLRAPDVMVTDRWPEGAWVVDPPVLVAEVLSPSTRSEDTVGKSAEYAAGGVGQYWILDPEQRWLEVLQADRGGWTPLLRLDDETPRGQVVVPGHGVVHLDLTTLLRPAP</sequence>
<dbReference type="Pfam" id="PF05685">
    <property type="entry name" value="Uma2"/>
    <property type="match status" value="1"/>
</dbReference>
<gene>
    <name evidence="2" type="ORF">GCM10023226_04680</name>
</gene>
<evidence type="ECO:0000313" key="2">
    <source>
        <dbReference type="EMBL" id="GAA4671134.1"/>
    </source>
</evidence>
<proteinExistence type="predicted"/>
<dbReference type="EMBL" id="BAABIM010000001">
    <property type="protein sequence ID" value="GAA4671134.1"/>
    <property type="molecule type" value="Genomic_DNA"/>
</dbReference>
<dbReference type="InterPro" id="IPR011335">
    <property type="entry name" value="Restrct_endonuc-II-like"/>
</dbReference>
<accession>A0ABP8VS30</accession>
<dbReference type="PANTHER" id="PTHR34107:SF4">
    <property type="entry name" value="SLL1222 PROTEIN"/>
    <property type="match status" value="1"/>
</dbReference>
<organism evidence="2 3">
    <name type="scientific">Nocardioides nanhaiensis</name>
    <dbReference type="NCBI Taxonomy" id="1476871"/>
    <lineage>
        <taxon>Bacteria</taxon>
        <taxon>Bacillati</taxon>
        <taxon>Actinomycetota</taxon>
        <taxon>Actinomycetes</taxon>
        <taxon>Propionibacteriales</taxon>
        <taxon>Nocardioidaceae</taxon>
        <taxon>Nocardioides</taxon>
    </lineage>
</organism>
<dbReference type="CDD" id="cd06260">
    <property type="entry name" value="DUF820-like"/>
    <property type="match status" value="1"/>
</dbReference>
<dbReference type="SUPFAM" id="SSF52980">
    <property type="entry name" value="Restriction endonuclease-like"/>
    <property type="match status" value="1"/>
</dbReference>
<dbReference type="Proteomes" id="UP001500621">
    <property type="component" value="Unassembled WGS sequence"/>
</dbReference>